<organism evidence="1 2">
    <name type="scientific">Jiangella asiatica</name>
    <dbReference type="NCBI Taxonomy" id="2530372"/>
    <lineage>
        <taxon>Bacteria</taxon>
        <taxon>Bacillati</taxon>
        <taxon>Actinomycetota</taxon>
        <taxon>Actinomycetes</taxon>
        <taxon>Jiangellales</taxon>
        <taxon>Jiangellaceae</taxon>
        <taxon>Jiangella</taxon>
    </lineage>
</organism>
<dbReference type="InParanoid" id="A0A4R5CVJ0"/>
<accession>A0A4R5CVJ0</accession>
<name>A0A4R5CVJ0_9ACTN</name>
<protein>
    <recommendedName>
        <fullName evidence="3">Transposase (putative) YhgA-like domain-containing protein</fullName>
    </recommendedName>
</protein>
<evidence type="ECO:0008006" key="3">
    <source>
        <dbReference type="Google" id="ProtNLM"/>
    </source>
</evidence>
<comment type="caution">
    <text evidence="1">The sequence shown here is derived from an EMBL/GenBank/DDBJ whole genome shotgun (WGS) entry which is preliminary data.</text>
</comment>
<evidence type="ECO:0000313" key="1">
    <source>
        <dbReference type="EMBL" id="TDE01813.1"/>
    </source>
</evidence>
<gene>
    <name evidence="1" type="ORF">E1269_22655</name>
</gene>
<proteinExistence type="predicted"/>
<reference evidence="1 2" key="1">
    <citation type="submission" date="2019-03" db="EMBL/GenBank/DDBJ databases">
        <title>Draft genome sequences of novel Actinobacteria.</title>
        <authorList>
            <person name="Sahin N."/>
            <person name="Ay H."/>
            <person name="Saygin H."/>
        </authorList>
    </citation>
    <scope>NUCLEOTIDE SEQUENCE [LARGE SCALE GENOMIC DNA]</scope>
    <source>
        <strain evidence="1 2">5K138</strain>
    </source>
</reference>
<dbReference type="AlphaFoldDB" id="A0A4R5CVJ0"/>
<keyword evidence="2" id="KW-1185">Reference proteome</keyword>
<dbReference type="Proteomes" id="UP000294739">
    <property type="component" value="Unassembled WGS sequence"/>
</dbReference>
<sequence length="80" mass="8841">MLIELFRQEPALVAQLLVDPLDIDVPTHRRAALAPTDLNDLVPTEFRADAVIVLTANGDTPVLAIVVEAQLGRDRNNRWS</sequence>
<evidence type="ECO:0000313" key="2">
    <source>
        <dbReference type="Proteomes" id="UP000294739"/>
    </source>
</evidence>
<dbReference type="EMBL" id="SMKZ01000039">
    <property type="protein sequence ID" value="TDE01813.1"/>
    <property type="molecule type" value="Genomic_DNA"/>
</dbReference>